<protein>
    <recommendedName>
        <fullName evidence="5">CUB domain-containing protein</fullName>
    </recommendedName>
</protein>
<feature type="domain" description="CUB" evidence="5">
    <location>
        <begin position="129"/>
        <end position="241"/>
    </location>
</feature>
<proteinExistence type="predicted"/>
<sequence>MMRLFLFSAVLALVRAQNGIVLFDGVEAFLESPNYPNSYDNNLDIVATIVGPVGSRLSLSAETFSIERGYDTLTLLEGSTVLGVFSGSDGPQDVRSEGNQVSVRFQTDSSATSSGFRIRITQLHVPQNVSHNVTQHETIFFDGIEAFFQSPNFPYNYNDSLDITTTIVGPVGSRLSFSAEAFSTERSYDTLTLLEGNQVLGVFSGADGPQDVRSEGNQVTARFQSDFSATFPGFRIRITQPTDGGSGGTTTQESHDAKAMRLRSLIRVAA</sequence>
<dbReference type="CDD" id="cd00041">
    <property type="entry name" value="CUB"/>
    <property type="match status" value="2"/>
</dbReference>
<dbReference type="InterPro" id="IPR000859">
    <property type="entry name" value="CUB_dom"/>
</dbReference>
<dbReference type="EMBL" id="MTYJ01000359">
    <property type="protein sequence ID" value="OWA53951.1"/>
    <property type="molecule type" value="Genomic_DNA"/>
</dbReference>
<feature type="chain" id="PRO_5040978391" description="CUB domain-containing protein" evidence="4">
    <location>
        <begin position="17"/>
        <end position="270"/>
    </location>
</feature>
<keyword evidence="4" id="KW-0732">Signal</keyword>
<name>A0A9X6NP17_HYPEX</name>
<evidence type="ECO:0000313" key="6">
    <source>
        <dbReference type="EMBL" id="OWA53951.1"/>
    </source>
</evidence>
<dbReference type="Proteomes" id="UP000192578">
    <property type="component" value="Unassembled WGS sequence"/>
</dbReference>
<dbReference type="PANTHER" id="PTHR24251">
    <property type="entry name" value="OVOCHYMASE-RELATED"/>
    <property type="match status" value="1"/>
</dbReference>
<reference evidence="7" key="1">
    <citation type="submission" date="2017-01" db="EMBL/GenBank/DDBJ databases">
        <title>Comparative genomics of anhydrobiosis in the tardigrade Hypsibius dujardini.</title>
        <authorList>
            <person name="Yoshida Y."/>
            <person name="Koutsovoulos G."/>
            <person name="Laetsch D."/>
            <person name="Stevens L."/>
            <person name="Kumar S."/>
            <person name="Horikawa D."/>
            <person name="Ishino K."/>
            <person name="Komine S."/>
            <person name="Tomita M."/>
            <person name="Blaxter M."/>
            <person name="Arakawa K."/>
        </authorList>
    </citation>
    <scope>NUCLEOTIDE SEQUENCE [LARGE SCALE GENOMIC DNA]</scope>
    <source>
        <strain evidence="7">Z151</strain>
    </source>
</reference>
<dbReference type="SMART" id="SM00042">
    <property type="entry name" value="CUB"/>
    <property type="match status" value="2"/>
</dbReference>
<evidence type="ECO:0000256" key="3">
    <source>
        <dbReference type="PROSITE-ProRule" id="PRU00059"/>
    </source>
</evidence>
<organism evidence="6 7">
    <name type="scientific">Hypsibius exemplaris</name>
    <name type="common">Freshwater tardigrade</name>
    <dbReference type="NCBI Taxonomy" id="2072580"/>
    <lineage>
        <taxon>Eukaryota</taxon>
        <taxon>Metazoa</taxon>
        <taxon>Ecdysozoa</taxon>
        <taxon>Tardigrada</taxon>
        <taxon>Eutardigrada</taxon>
        <taxon>Parachela</taxon>
        <taxon>Hypsibioidea</taxon>
        <taxon>Hypsibiidae</taxon>
        <taxon>Hypsibius</taxon>
    </lineage>
</organism>
<evidence type="ECO:0000256" key="2">
    <source>
        <dbReference type="ARBA" id="ARBA00023157"/>
    </source>
</evidence>
<evidence type="ECO:0000256" key="1">
    <source>
        <dbReference type="ARBA" id="ARBA00022737"/>
    </source>
</evidence>
<keyword evidence="7" id="KW-1185">Reference proteome</keyword>
<dbReference type="OrthoDB" id="418245at2759"/>
<keyword evidence="1" id="KW-0677">Repeat</keyword>
<evidence type="ECO:0000256" key="4">
    <source>
        <dbReference type="SAM" id="SignalP"/>
    </source>
</evidence>
<evidence type="ECO:0000313" key="7">
    <source>
        <dbReference type="Proteomes" id="UP000192578"/>
    </source>
</evidence>
<feature type="signal peptide" evidence="4">
    <location>
        <begin position="1"/>
        <end position="16"/>
    </location>
</feature>
<comment type="caution">
    <text evidence="3">Lacks conserved residue(s) required for the propagation of feature annotation.</text>
</comment>
<dbReference type="InterPro" id="IPR035914">
    <property type="entry name" value="Sperma_CUB_dom_sf"/>
</dbReference>
<evidence type="ECO:0000259" key="5">
    <source>
        <dbReference type="PROSITE" id="PS01180"/>
    </source>
</evidence>
<dbReference type="PROSITE" id="PS01180">
    <property type="entry name" value="CUB"/>
    <property type="match status" value="2"/>
</dbReference>
<keyword evidence="2" id="KW-1015">Disulfide bond</keyword>
<dbReference type="AlphaFoldDB" id="A0A9X6NP17"/>
<dbReference type="Gene3D" id="2.60.120.290">
    <property type="entry name" value="Spermadhesin, CUB domain"/>
    <property type="match status" value="2"/>
</dbReference>
<comment type="caution">
    <text evidence="6">The sequence shown here is derived from an EMBL/GenBank/DDBJ whole genome shotgun (WGS) entry which is preliminary data.</text>
</comment>
<gene>
    <name evidence="6" type="ORF">BV898_18375</name>
</gene>
<accession>A0A9X6NP17</accession>
<dbReference type="Pfam" id="PF00431">
    <property type="entry name" value="CUB"/>
    <property type="match status" value="2"/>
</dbReference>
<feature type="domain" description="CUB" evidence="5">
    <location>
        <begin position="18"/>
        <end position="123"/>
    </location>
</feature>
<dbReference type="SUPFAM" id="SSF49854">
    <property type="entry name" value="Spermadhesin, CUB domain"/>
    <property type="match status" value="2"/>
</dbReference>
<dbReference type="PANTHER" id="PTHR24251:SF30">
    <property type="entry name" value="MEMBRANE FRIZZLED-RELATED PROTEIN"/>
    <property type="match status" value="1"/>
</dbReference>